<evidence type="ECO:0000313" key="3">
    <source>
        <dbReference type="Proteomes" id="UP000248349"/>
    </source>
</evidence>
<protein>
    <recommendedName>
        <fullName evidence="1">DUF6351 domain-containing protein</fullName>
    </recommendedName>
</protein>
<dbReference type="RefSeq" id="XP_025426245.1">
    <property type="nucleotide sequence ID" value="XM_025578447.1"/>
</dbReference>
<dbReference type="OrthoDB" id="4262670at2759"/>
<proteinExistence type="predicted"/>
<accession>A0A318Z657</accession>
<dbReference type="GeneID" id="37079676"/>
<name>A0A318Z657_9EURO</name>
<gene>
    <name evidence="2" type="ORF">BP01DRAFT_396032</name>
</gene>
<dbReference type="Pfam" id="PF19878">
    <property type="entry name" value="DUF6351"/>
    <property type="match status" value="1"/>
</dbReference>
<sequence length="696" mass="76864">MATKLNISVTSAIHGIVTGNKAVVLVSGAKGHRPTLKLNDCDESDSLQPVDGDTSKWKGVLTGFTVGYNKLLATDTGNEATCVVRGFPIQGPVFSGPHIQPWICTTEENGLGPAVDEHCNAPTVTRYYYMDTEASDFLPYDPSSPPKPEQLAHTTTDAGITVPYIIRHEKGTANRGVWELTTLCDPREPWTAINPQKGWNRKLYIVAFGGWNQKYSQSVLQTGLTPELKYTVFQDMALRRGFMVARSTQMQSNTNSDSIRAAESILMLKQHVMVHYGEILYTFASGPSGASIMQQMIANQYPGLFQGIMPLSSVHSSWYVPGISIESKLLEHYWTKTSPALWTDPKARLAVDGHQDHDIMQFWNTVFGSEKTGGVDPTQGTGLEPDLTYNPQSNPAGARGTLQDYHVNYLGRRSPSEWVPQEVKINRGFANLPWDNEGIQYGLNALLDHKISVEQFLDLNEKVGGVDIDANFIPSRTVASPIALERLHRSGLINDFSHLDEVAILDLRCPEQEDPIRSHTQFHTWVSRTGLTRSQGHAENQAIWMCPGFKTVQGPPEAAFVLMDSWLSSVYKDSTDIALAEKIRKNRPSKLTDGLWTPDGTPIGDLEVMNSTYPVYGDPRTVAACNNLKAMLIAKPQLKPINPADYIGITFSEVELQRLNSIFPNGVADWEKPGVGQTQSVPWLSYEPGPGGLPIE</sequence>
<dbReference type="AlphaFoldDB" id="A0A318Z657"/>
<dbReference type="EMBL" id="KZ821292">
    <property type="protein sequence ID" value="PYH40263.1"/>
    <property type="molecule type" value="Genomic_DNA"/>
</dbReference>
<keyword evidence="3" id="KW-1185">Reference proteome</keyword>
<dbReference type="InterPro" id="IPR045556">
    <property type="entry name" value="DUF6351"/>
</dbReference>
<dbReference type="Proteomes" id="UP000248349">
    <property type="component" value="Unassembled WGS sequence"/>
</dbReference>
<reference evidence="2 3" key="1">
    <citation type="submission" date="2016-12" db="EMBL/GenBank/DDBJ databases">
        <title>The genomes of Aspergillus section Nigri reveals drivers in fungal speciation.</title>
        <authorList>
            <consortium name="DOE Joint Genome Institute"/>
            <person name="Vesth T.C."/>
            <person name="Nybo J."/>
            <person name="Theobald S."/>
            <person name="Brandl J."/>
            <person name="Frisvad J.C."/>
            <person name="Nielsen K.F."/>
            <person name="Lyhne E.K."/>
            <person name="Kogle M.E."/>
            <person name="Kuo A."/>
            <person name="Riley R."/>
            <person name="Clum A."/>
            <person name="Nolan M."/>
            <person name="Lipzen A."/>
            <person name="Salamov A."/>
            <person name="Henrissat B."/>
            <person name="Wiebenga A."/>
            <person name="De Vries R.P."/>
            <person name="Grigoriev I.V."/>
            <person name="Mortensen U.H."/>
            <person name="Andersen M.R."/>
            <person name="Baker S.E."/>
        </authorList>
    </citation>
    <scope>NUCLEOTIDE SEQUENCE [LARGE SCALE GENOMIC DNA]</scope>
    <source>
        <strain evidence="2 3">JOP 1030-1</strain>
    </source>
</reference>
<evidence type="ECO:0000259" key="1">
    <source>
        <dbReference type="Pfam" id="PF19878"/>
    </source>
</evidence>
<feature type="domain" description="DUF6351" evidence="1">
    <location>
        <begin position="7"/>
        <end position="679"/>
    </location>
</feature>
<evidence type="ECO:0000313" key="2">
    <source>
        <dbReference type="EMBL" id="PYH40263.1"/>
    </source>
</evidence>
<organism evidence="2 3">
    <name type="scientific">Aspergillus saccharolyticus JOP 1030-1</name>
    <dbReference type="NCBI Taxonomy" id="1450539"/>
    <lineage>
        <taxon>Eukaryota</taxon>
        <taxon>Fungi</taxon>
        <taxon>Dikarya</taxon>
        <taxon>Ascomycota</taxon>
        <taxon>Pezizomycotina</taxon>
        <taxon>Eurotiomycetes</taxon>
        <taxon>Eurotiomycetidae</taxon>
        <taxon>Eurotiales</taxon>
        <taxon>Aspergillaceae</taxon>
        <taxon>Aspergillus</taxon>
        <taxon>Aspergillus subgen. Circumdati</taxon>
    </lineage>
</organism>